<feature type="transmembrane region" description="Helical" evidence="6">
    <location>
        <begin position="97"/>
        <end position="121"/>
    </location>
</feature>
<dbReference type="AlphaFoldDB" id="A0A3N2AVQ1"/>
<reference evidence="7 8" key="1">
    <citation type="submission" date="2018-11" db="EMBL/GenBank/DDBJ databases">
        <title>Sequencing the genomes of 1000 actinobacteria strains.</title>
        <authorList>
            <person name="Klenk H.-P."/>
        </authorList>
    </citation>
    <scope>NUCLEOTIDE SEQUENCE [LARGE SCALE GENOMIC DNA]</scope>
    <source>
        <strain evidence="7 8">DSM 9580</strain>
    </source>
</reference>
<accession>A0A3N2AVQ1</accession>
<gene>
    <name evidence="7" type="ORF">EDD26_2385</name>
</gene>
<comment type="caution">
    <text evidence="7">The sequence shown here is derived from an EMBL/GenBank/DDBJ whole genome shotgun (WGS) entry which is preliminary data.</text>
</comment>
<feature type="transmembrane region" description="Helical" evidence="6">
    <location>
        <begin position="46"/>
        <end position="67"/>
    </location>
</feature>
<dbReference type="EMBL" id="RKHJ01000001">
    <property type="protein sequence ID" value="ROR66988.1"/>
    <property type="molecule type" value="Genomic_DNA"/>
</dbReference>
<feature type="transmembrane region" description="Helical" evidence="6">
    <location>
        <begin position="273"/>
        <end position="292"/>
    </location>
</feature>
<evidence type="ECO:0000256" key="6">
    <source>
        <dbReference type="SAM" id="Phobius"/>
    </source>
</evidence>
<evidence type="ECO:0000256" key="2">
    <source>
        <dbReference type="ARBA" id="ARBA00022475"/>
    </source>
</evidence>
<dbReference type="InterPro" id="IPR001851">
    <property type="entry name" value="ABC_transp_permease"/>
</dbReference>
<dbReference type="Proteomes" id="UP000275456">
    <property type="component" value="Unassembled WGS sequence"/>
</dbReference>
<keyword evidence="4 6" id="KW-1133">Transmembrane helix</keyword>
<evidence type="ECO:0000313" key="8">
    <source>
        <dbReference type="Proteomes" id="UP000275456"/>
    </source>
</evidence>
<dbReference type="PANTHER" id="PTHR32196:SF72">
    <property type="entry name" value="RIBOSE IMPORT PERMEASE PROTEIN RBSC"/>
    <property type="match status" value="1"/>
</dbReference>
<dbReference type="OrthoDB" id="9808136at2"/>
<dbReference type="GO" id="GO:0022857">
    <property type="term" value="F:transmembrane transporter activity"/>
    <property type="evidence" value="ECO:0007669"/>
    <property type="project" value="InterPro"/>
</dbReference>
<name>A0A3N2AVQ1_9MICO</name>
<keyword evidence="2" id="KW-1003">Cell membrane</keyword>
<feature type="transmembrane region" description="Helical" evidence="6">
    <location>
        <begin position="251"/>
        <end position="268"/>
    </location>
</feature>
<feature type="transmembrane region" description="Helical" evidence="6">
    <location>
        <begin position="217"/>
        <end position="239"/>
    </location>
</feature>
<dbReference type="GO" id="GO:0005886">
    <property type="term" value="C:plasma membrane"/>
    <property type="evidence" value="ECO:0007669"/>
    <property type="project" value="UniProtKB-SubCell"/>
</dbReference>
<protein>
    <submittedName>
        <fullName evidence="7">Monosaccharide ABC transporter membrane protein (CUT2 family)</fullName>
    </submittedName>
</protein>
<keyword evidence="3 6" id="KW-0812">Transmembrane</keyword>
<evidence type="ECO:0000256" key="3">
    <source>
        <dbReference type="ARBA" id="ARBA00022692"/>
    </source>
</evidence>
<feature type="transmembrane region" description="Helical" evidence="6">
    <location>
        <begin position="74"/>
        <end position="91"/>
    </location>
</feature>
<feature type="transmembrane region" description="Helical" evidence="6">
    <location>
        <begin position="298"/>
        <end position="316"/>
    </location>
</feature>
<feature type="transmembrane region" description="Helical" evidence="6">
    <location>
        <begin position="170"/>
        <end position="188"/>
    </location>
</feature>
<dbReference type="RefSeq" id="WP_123697907.1">
    <property type="nucleotide sequence ID" value="NZ_RKHJ01000001.1"/>
</dbReference>
<dbReference type="PANTHER" id="PTHR32196">
    <property type="entry name" value="ABC TRANSPORTER PERMEASE PROTEIN YPHD-RELATED-RELATED"/>
    <property type="match status" value="1"/>
</dbReference>
<feature type="transmembrane region" description="Helical" evidence="6">
    <location>
        <begin position="12"/>
        <end position="34"/>
    </location>
</feature>
<evidence type="ECO:0000256" key="1">
    <source>
        <dbReference type="ARBA" id="ARBA00004651"/>
    </source>
</evidence>
<proteinExistence type="predicted"/>
<comment type="subcellular location">
    <subcellularLocation>
        <location evidence="1">Cell membrane</location>
        <topology evidence="1">Multi-pass membrane protein</topology>
    </subcellularLocation>
</comment>
<evidence type="ECO:0000256" key="5">
    <source>
        <dbReference type="ARBA" id="ARBA00023136"/>
    </source>
</evidence>
<organism evidence="7 8">
    <name type="scientific">Agrococcus jenensis</name>
    <dbReference type="NCBI Taxonomy" id="46353"/>
    <lineage>
        <taxon>Bacteria</taxon>
        <taxon>Bacillati</taxon>
        <taxon>Actinomycetota</taxon>
        <taxon>Actinomycetes</taxon>
        <taxon>Micrococcales</taxon>
        <taxon>Microbacteriaceae</taxon>
        <taxon>Agrococcus</taxon>
    </lineage>
</organism>
<feature type="transmembrane region" description="Helical" evidence="6">
    <location>
        <begin position="128"/>
        <end position="150"/>
    </location>
</feature>
<evidence type="ECO:0000256" key="4">
    <source>
        <dbReference type="ARBA" id="ARBA00022989"/>
    </source>
</evidence>
<dbReference type="CDD" id="cd06579">
    <property type="entry name" value="TM_PBP1_transp_AraH_like"/>
    <property type="match status" value="1"/>
</dbReference>
<dbReference type="Pfam" id="PF02653">
    <property type="entry name" value="BPD_transp_2"/>
    <property type="match status" value="1"/>
</dbReference>
<evidence type="ECO:0000313" key="7">
    <source>
        <dbReference type="EMBL" id="ROR66988.1"/>
    </source>
</evidence>
<keyword evidence="5 6" id="KW-0472">Membrane</keyword>
<keyword evidence="8" id="KW-1185">Reference proteome</keyword>
<sequence length="323" mass="32690">MKPTTATRARTLLRDPVVIAAVIAILLVVVGGILKPGFASPDQIVNMLRVASFLGIIAIGQTIVVLSGGEGIDLSVGTVATLGAILASRTMNGSDALLVPGILLAVGVAALIGLANGLGIVLLRIPPFVMTLGMLGVVGGLILVVTGGVADGRAAPSLVQLVNGRDVLGIPGILLVWALLAVVVTLVLRRTTFGMQLYATGSGREAARLSGVPVGRVTVTAYVLSSIFAALGGIAMVGYSQQVFLNLANDLTLPSIAAVVIGGTLVAGGVGGYLGSAIGAIVLTVLTSLLTTLSMPEWARIVVQGVVLIALLAVYGRQRKLRT</sequence>